<evidence type="ECO:0000313" key="4">
    <source>
        <dbReference type="Proteomes" id="UP000246078"/>
    </source>
</evidence>
<keyword evidence="2" id="KW-0732">Signal</keyword>
<feature type="signal peptide" evidence="2">
    <location>
        <begin position="1"/>
        <end position="22"/>
    </location>
</feature>
<dbReference type="VEuPathDB" id="TriTrypDB:TcCLB.511255.370"/>
<gene>
    <name evidence="3" type="ORF">C3747_67g255</name>
</gene>
<dbReference type="VEuPathDB" id="TriTrypDB:ECC02_008758"/>
<reference evidence="3 4" key="1">
    <citation type="journal article" date="2018" name="Microb. Genom.">
        <title>Expanding an expanded genome: long-read sequencing of Trypanosoma cruzi.</title>
        <authorList>
            <person name="Berna L."/>
            <person name="Rodriguez M."/>
            <person name="Chiribao M.L."/>
            <person name="Parodi-Talice A."/>
            <person name="Pita S."/>
            <person name="Rijo G."/>
            <person name="Alvarez-Valin F."/>
            <person name="Robello C."/>
        </authorList>
    </citation>
    <scope>NUCLEOTIDE SEQUENCE [LARGE SCALE GENOMIC DNA]</scope>
    <source>
        <strain evidence="3 4">TCC</strain>
    </source>
</reference>
<dbReference type="OrthoDB" id="10423672at2759"/>
<evidence type="ECO:0000256" key="1">
    <source>
        <dbReference type="SAM" id="MobiDB-lite"/>
    </source>
</evidence>
<dbReference type="VEuPathDB" id="TriTrypDB:TcCLB.508539.155"/>
<dbReference type="AlphaFoldDB" id="A0A2V2WPS0"/>
<dbReference type="Pfam" id="PF01456">
    <property type="entry name" value="Mucin"/>
    <property type="match status" value="1"/>
</dbReference>
<feature type="compositionally biased region" description="Low complexity" evidence="1">
    <location>
        <begin position="149"/>
        <end position="185"/>
    </location>
</feature>
<proteinExistence type="predicted"/>
<dbReference type="VEuPathDB" id="TriTrypDB:TcBrA4_0164520"/>
<dbReference type="Proteomes" id="UP000246078">
    <property type="component" value="Unassembled WGS sequence"/>
</dbReference>
<protein>
    <submittedName>
        <fullName evidence="3">Putative mucin TcMUCII</fullName>
    </submittedName>
</protein>
<sequence>MMCRLLCALLVLALCCCLSVCAVDTAPTEPQIEGKGASLPSTTSETKPKTQDAAEATQLRSPEEDTILDPENQVDARGKDTSPPSAAAEGALRSNGESGSRSQESGAAQGNTASSLPPAPATEPSKKTETDPGDKDNSEKIVTPEDTFETTTTTTTKAPATTTTTAPEAPSNMTRNTVAPTTTTTRAPSRLREIDGSLSSSAWVCAPLLLAVSTLAYTTLC</sequence>
<dbReference type="VEuPathDB" id="TriTrypDB:C4B63_64g193"/>
<feature type="compositionally biased region" description="Polar residues" evidence="1">
    <location>
        <begin position="95"/>
        <end position="115"/>
    </location>
</feature>
<feature type="compositionally biased region" description="Basic and acidic residues" evidence="1">
    <location>
        <begin position="124"/>
        <end position="143"/>
    </location>
</feature>
<evidence type="ECO:0000256" key="2">
    <source>
        <dbReference type="SAM" id="SignalP"/>
    </source>
</evidence>
<dbReference type="VEuPathDB" id="TriTrypDB:TcG_11934"/>
<feature type="chain" id="PRO_5016091941" evidence="2">
    <location>
        <begin position="23"/>
        <end position="221"/>
    </location>
</feature>
<evidence type="ECO:0000313" key="3">
    <source>
        <dbReference type="EMBL" id="PWV10626.1"/>
    </source>
</evidence>
<dbReference type="EMBL" id="PRFC01000067">
    <property type="protein sequence ID" value="PWV10626.1"/>
    <property type="molecule type" value="Genomic_DNA"/>
</dbReference>
<organism evidence="3 4">
    <name type="scientific">Trypanosoma cruzi</name>
    <dbReference type="NCBI Taxonomy" id="5693"/>
    <lineage>
        <taxon>Eukaryota</taxon>
        <taxon>Discoba</taxon>
        <taxon>Euglenozoa</taxon>
        <taxon>Kinetoplastea</taxon>
        <taxon>Metakinetoplastina</taxon>
        <taxon>Trypanosomatida</taxon>
        <taxon>Trypanosomatidae</taxon>
        <taxon>Trypanosoma</taxon>
        <taxon>Schizotrypanum</taxon>
    </lineage>
</organism>
<dbReference type="VEuPathDB" id="TriTrypDB:BCY84_07542"/>
<comment type="caution">
    <text evidence="3">The sequence shown here is derived from an EMBL/GenBank/DDBJ whole genome shotgun (WGS) entry which is preliminary data.</text>
</comment>
<dbReference type="VEuPathDB" id="TriTrypDB:TcCL_Unassigned03768"/>
<accession>A0A2V2WPS0</accession>
<feature type="region of interest" description="Disordered" evidence="1">
    <location>
        <begin position="29"/>
        <end position="185"/>
    </location>
</feature>
<dbReference type="VEuPathDB" id="TriTrypDB:TcCLB.511057.20"/>
<dbReference type="VEuPathDB" id="TriTrypDB:C3747_67g255"/>
<name>A0A2V2WPS0_TRYCR</name>
<dbReference type="VEuPathDB" id="TriTrypDB:TcYC6_0150940"/>
<dbReference type="VEuPathDB" id="TriTrypDB:Tc_MARK_7146"/>
<dbReference type="InterPro" id="IPR000458">
    <property type="entry name" value="Tryp_mucin"/>
</dbReference>